<name>A0ABM0W3H7_CAMSA</name>
<accession>A0ABM0W3H7</accession>
<dbReference type="RefSeq" id="XP_010465169.1">
    <property type="nucleotide sequence ID" value="XM_010466867.1"/>
</dbReference>
<evidence type="ECO:0000313" key="3">
    <source>
        <dbReference type="RefSeq" id="XP_010465169.1"/>
    </source>
</evidence>
<dbReference type="GeneID" id="104745581"/>
<reference evidence="3" key="2">
    <citation type="submission" date="2025-08" db="UniProtKB">
        <authorList>
            <consortium name="RefSeq"/>
        </authorList>
    </citation>
    <scope>IDENTIFICATION</scope>
    <source>
        <tissue evidence="3">Leaf</tissue>
    </source>
</reference>
<feature type="compositionally biased region" description="Polar residues" evidence="1">
    <location>
        <begin position="94"/>
        <end position="103"/>
    </location>
</feature>
<feature type="region of interest" description="Disordered" evidence="1">
    <location>
        <begin position="34"/>
        <end position="103"/>
    </location>
</feature>
<keyword evidence="3" id="KW-0378">Hydrolase</keyword>
<feature type="compositionally biased region" description="Basic and acidic residues" evidence="1">
    <location>
        <begin position="51"/>
        <end position="63"/>
    </location>
</feature>
<reference evidence="2" key="1">
    <citation type="journal article" date="2014" name="Nat. Commun.">
        <title>The emerging biofuel crop Camelina sativa retains a highly undifferentiated hexaploid genome structure.</title>
        <authorList>
            <person name="Kagale S."/>
            <person name="Koh C."/>
            <person name="Nixon J."/>
            <person name="Bollina V."/>
            <person name="Clarke W.E."/>
            <person name="Tuteja R."/>
            <person name="Spillane C."/>
            <person name="Robinson S.J."/>
            <person name="Links M.G."/>
            <person name="Clarke C."/>
            <person name="Higgins E.E."/>
            <person name="Huebert T."/>
            <person name="Sharpe A.G."/>
            <person name="Parkin I.A."/>
        </authorList>
    </citation>
    <scope>NUCLEOTIDE SEQUENCE [LARGE SCALE GENOMIC DNA]</scope>
    <source>
        <strain evidence="2">cv. DH55</strain>
    </source>
</reference>
<keyword evidence="3" id="KW-0645">Protease</keyword>
<keyword evidence="2" id="KW-1185">Reference proteome</keyword>
<evidence type="ECO:0000256" key="1">
    <source>
        <dbReference type="SAM" id="MobiDB-lite"/>
    </source>
</evidence>
<sequence length="103" mass="11213">MNLAVASFSGNLGVLSQCSSCCSRLKFQPFVGATSSLNFGQTGTSRKKKDLKLERVFRKRETSADDPPTQIPTELNSQPTVVNEAPGNEEENKNQFSSQDGTK</sequence>
<feature type="compositionally biased region" description="Polar residues" evidence="1">
    <location>
        <begin position="34"/>
        <end position="44"/>
    </location>
</feature>
<feature type="compositionally biased region" description="Polar residues" evidence="1">
    <location>
        <begin position="71"/>
        <end position="81"/>
    </location>
</feature>
<dbReference type="GO" id="GO:0008237">
    <property type="term" value="F:metallopeptidase activity"/>
    <property type="evidence" value="ECO:0007669"/>
    <property type="project" value="UniProtKB-KW"/>
</dbReference>
<dbReference type="Proteomes" id="UP000694864">
    <property type="component" value="Chromosome 15"/>
</dbReference>
<organism evidence="2 3">
    <name type="scientific">Camelina sativa</name>
    <name type="common">False flax</name>
    <name type="synonym">Myagrum sativum</name>
    <dbReference type="NCBI Taxonomy" id="90675"/>
    <lineage>
        <taxon>Eukaryota</taxon>
        <taxon>Viridiplantae</taxon>
        <taxon>Streptophyta</taxon>
        <taxon>Embryophyta</taxon>
        <taxon>Tracheophyta</taxon>
        <taxon>Spermatophyta</taxon>
        <taxon>Magnoliopsida</taxon>
        <taxon>eudicotyledons</taxon>
        <taxon>Gunneridae</taxon>
        <taxon>Pentapetalae</taxon>
        <taxon>rosids</taxon>
        <taxon>malvids</taxon>
        <taxon>Brassicales</taxon>
        <taxon>Brassicaceae</taxon>
        <taxon>Camelineae</taxon>
        <taxon>Camelina</taxon>
    </lineage>
</organism>
<proteinExistence type="predicted"/>
<keyword evidence="3" id="KW-0482">Metalloprotease</keyword>
<gene>
    <name evidence="3" type="primary">LOC104745581</name>
</gene>
<evidence type="ECO:0000313" key="2">
    <source>
        <dbReference type="Proteomes" id="UP000694864"/>
    </source>
</evidence>
<protein>
    <submittedName>
        <fullName evidence="3">Probable zinc metalloprotease EGY2, chloroplastic</fullName>
    </submittedName>
</protein>